<feature type="domain" description="DUF8040" evidence="2">
    <location>
        <begin position="1"/>
        <end position="62"/>
    </location>
</feature>
<feature type="signal peptide" evidence="1">
    <location>
        <begin position="1"/>
        <end position="20"/>
    </location>
</feature>
<name>A0A5D3BUZ9_CUCMM</name>
<gene>
    <name evidence="3" type="ORF">E5676_scaffold755G00170</name>
</gene>
<organism evidence="3 4">
    <name type="scientific">Cucumis melo var. makuwa</name>
    <name type="common">Oriental melon</name>
    <dbReference type="NCBI Taxonomy" id="1194695"/>
    <lineage>
        <taxon>Eukaryota</taxon>
        <taxon>Viridiplantae</taxon>
        <taxon>Streptophyta</taxon>
        <taxon>Embryophyta</taxon>
        <taxon>Tracheophyta</taxon>
        <taxon>Spermatophyta</taxon>
        <taxon>Magnoliopsida</taxon>
        <taxon>eudicotyledons</taxon>
        <taxon>Gunneridae</taxon>
        <taxon>Pentapetalae</taxon>
        <taxon>rosids</taxon>
        <taxon>fabids</taxon>
        <taxon>Cucurbitales</taxon>
        <taxon>Cucurbitaceae</taxon>
        <taxon>Benincaseae</taxon>
        <taxon>Cucumis</taxon>
    </lineage>
</organism>
<dbReference type="Pfam" id="PF26138">
    <property type="entry name" value="DUF8040"/>
    <property type="match status" value="1"/>
</dbReference>
<reference evidence="3 4" key="1">
    <citation type="submission" date="2019-08" db="EMBL/GenBank/DDBJ databases">
        <title>Draft genome sequences of two oriental melons (Cucumis melo L. var makuwa).</title>
        <authorList>
            <person name="Kwon S.-Y."/>
        </authorList>
    </citation>
    <scope>NUCLEOTIDE SEQUENCE [LARGE SCALE GENOMIC DNA]</scope>
    <source>
        <strain evidence="4">cv. Chang Bougi</strain>
        <tissue evidence="3">Leaf</tissue>
    </source>
</reference>
<dbReference type="Proteomes" id="UP000321947">
    <property type="component" value="Unassembled WGS sequence"/>
</dbReference>
<accession>A0A5D3BUZ9</accession>
<dbReference type="EMBL" id="SSTD01015305">
    <property type="protein sequence ID" value="TYK02915.1"/>
    <property type="molecule type" value="Genomic_DNA"/>
</dbReference>
<sequence>MDRRCFAILCHLLIIRTSSGSTSTKIVNVEKMIAMFLYVLAYDVKNREIQQEFMRSAHERSRYRTGKGDVAINVLGVFDTKGNFDFVLVRIGRQSFEESPTTPYKSNVERY</sequence>
<keyword evidence="1" id="KW-0732">Signal</keyword>
<comment type="caution">
    <text evidence="3">The sequence shown here is derived from an EMBL/GenBank/DDBJ whole genome shotgun (WGS) entry which is preliminary data.</text>
</comment>
<proteinExistence type="predicted"/>
<feature type="chain" id="PRO_5022931313" evidence="1">
    <location>
        <begin position="21"/>
        <end position="111"/>
    </location>
</feature>
<evidence type="ECO:0000313" key="3">
    <source>
        <dbReference type="EMBL" id="TYK02915.1"/>
    </source>
</evidence>
<evidence type="ECO:0000256" key="1">
    <source>
        <dbReference type="SAM" id="SignalP"/>
    </source>
</evidence>
<dbReference type="AlphaFoldDB" id="A0A5D3BUZ9"/>
<protein>
    <submittedName>
        <fullName evidence="3">Putative nuclease HARBI1</fullName>
    </submittedName>
</protein>
<dbReference type="InterPro" id="IPR058353">
    <property type="entry name" value="DUF8040"/>
</dbReference>
<evidence type="ECO:0000313" key="4">
    <source>
        <dbReference type="Proteomes" id="UP000321947"/>
    </source>
</evidence>
<evidence type="ECO:0000259" key="2">
    <source>
        <dbReference type="Pfam" id="PF26138"/>
    </source>
</evidence>